<feature type="region of interest" description="Disordered" evidence="1">
    <location>
        <begin position="1"/>
        <end position="38"/>
    </location>
</feature>
<evidence type="ECO:0000313" key="2">
    <source>
        <dbReference type="EMBL" id="CAE7553139.1"/>
    </source>
</evidence>
<organism evidence="2 3">
    <name type="scientific">Symbiodinium natans</name>
    <dbReference type="NCBI Taxonomy" id="878477"/>
    <lineage>
        <taxon>Eukaryota</taxon>
        <taxon>Sar</taxon>
        <taxon>Alveolata</taxon>
        <taxon>Dinophyceae</taxon>
        <taxon>Suessiales</taxon>
        <taxon>Symbiodiniaceae</taxon>
        <taxon>Symbiodinium</taxon>
    </lineage>
</organism>
<sequence>MPEHTSSSSSSSSSDEDVAMTEMQARVLGASSGDDADQPSDVKCRGMCGQFVFPCPREYPAEHAQRKAMKHFIPEDFTKEEVGLIFKQAVIKVGFLPKLDRLHVFSEPHKKYNPATNARARHFHIIFRFKTTFAHLQISSSKILHSQGIHGHFSFNLVGYHAYLSYCLKPSAGKLLSDLDLSPWSWPNTVQVAFVDKSPPQMAARNEKSSNKGRKRVLMTFSEVTDAFIEGHVKCASDAWRLAKSRKVAGDDTLYNTLGAQDATALVAKVLSAWNCEAAADTLVLRAEFPLSGFVPIDNLHQDLSQWMAVGHTSVSLILSGLGGRGKTELACSLMSAICQENGFHFINKLDRLRDIYLVRGQGLVVDEACLQNRTVDDAKDILDLKKDRDVSCRNRDGRVPKGTPRIFSTNWEYDQFFPADAKLTQNQEAIRRRILWVTVDRDLRINAAPAAPLPLEPLTSDEEDVFGHGGQLLDGAAPNS</sequence>
<proteinExistence type="predicted"/>
<name>A0A812U1K5_9DINO</name>
<keyword evidence="3" id="KW-1185">Reference proteome</keyword>
<evidence type="ECO:0000313" key="3">
    <source>
        <dbReference type="Proteomes" id="UP000604046"/>
    </source>
</evidence>
<reference evidence="2" key="1">
    <citation type="submission" date="2021-02" db="EMBL/GenBank/DDBJ databases">
        <authorList>
            <person name="Dougan E. K."/>
            <person name="Rhodes N."/>
            <person name="Thang M."/>
            <person name="Chan C."/>
        </authorList>
    </citation>
    <scope>NUCLEOTIDE SEQUENCE</scope>
</reference>
<dbReference type="AlphaFoldDB" id="A0A812U1K5"/>
<feature type="compositionally biased region" description="Low complexity" evidence="1">
    <location>
        <begin position="1"/>
        <end position="13"/>
    </location>
</feature>
<dbReference type="EMBL" id="CAJNDS010002636">
    <property type="protein sequence ID" value="CAE7553139.1"/>
    <property type="molecule type" value="Genomic_DNA"/>
</dbReference>
<protein>
    <submittedName>
        <fullName evidence="2">Uncharacterized protein</fullName>
    </submittedName>
</protein>
<comment type="caution">
    <text evidence="2">The sequence shown here is derived from an EMBL/GenBank/DDBJ whole genome shotgun (WGS) entry which is preliminary data.</text>
</comment>
<accession>A0A812U1K5</accession>
<gene>
    <name evidence="2" type="ORF">SNAT2548_LOCUS31066</name>
</gene>
<evidence type="ECO:0000256" key="1">
    <source>
        <dbReference type="SAM" id="MobiDB-lite"/>
    </source>
</evidence>
<dbReference type="Proteomes" id="UP000604046">
    <property type="component" value="Unassembled WGS sequence"/>
</dbReference>